<dbReference type="InterPro" id="IPR050587">
    <property type="entry name" value="GNT1/Glycosyltrans_8"/>
</dbReference>
<dbReference type="OMA" id="NDITACN"/>
<dbReference type="EnsemblProtists" id="PYU1_T008209">
    <property type="protein sequence ID" value="PYU1_T008209"/>
    <property type="gene ID" value="PYU1_G008193"/>
</dbReference>
<dbReference type="GO" id="GO:0016757">
    <property type="term" value="F:glycosyltransferase activity"/>
    <property type="evidence" value="ECO:0007669"/>
    <property type="project" value="InterPro"/>
</dbReference>
<dbReference type="SUPFAM" id="SSF53448">
    <property type="entry name" value="Nucleotide-diphospho-sugar transferases"/>
    <property type="match status" value="1"/>
</dbReference>
<dbReference type="EMBL" id="GL376619">
    <property type="status" value="NOT_ANNOTATED_CDS"/>
    <property type="molecule type" value="Genomic_DNA"/>
</dbReference>
<reference evidence="2" key="3">
    <citation type="submission" date="2015-02" db="UniProtKB">
        <authorList>
            <consortium name="EnsemblProtists"/>
        </authorList>
    </citation>
    <scope>IDENTIFICATION</scope>
    <source>
        <strain evidence="2">DAOM BR144</strain>
    </source>
</reference>
<dbReference type="AlphaFoldDB" id="K3WTB5"/>
<dbReference type="eggNOG" id="KOG1950">
    <property type="taxonomic scope" value="Eukaryota"/>
</dbReference>
<dbReference type="STRING" id="431595.K3WTB5"/>
<dbReference type="Proteomes" id="UP000019132">
    <property type="component" value="Unassembled WGS sequence"/>
</dbReference>
<dbReference type="HOGENOM" id="CLU_034860_3_2_1"/>
<name>K3WTB5_GLOUD</name>
<dbReference type="PANTHER" id="PTHR11183">
    <property type="entry name" value="GLYCOGENIN SUBFAMILY MEMBER"/>
    <property type="match status" value="1"/>
</dbReference>
<dbReference type="InterPro" id="IPR029044">
    <property type="entry name" value="Nucleotide-diphossugar_trans"/>
</dbReference>
<sequence length="403" mass="44565">MRAPTGSPLRARLPWLVVGLLCVAALVSFRIEVTLFSAANEATSLRGHQIVPAPKPHGGALQDASNSSEAQQQSGAARETEASVRSPEALAQKPPRPSYSYVLYVTSDTYACASLVLIDQLRNTLNSSREIDVTILHTSAVSPSYITKWRDSTSFGEGVHPVQVAPIRTNSGDPTWRNSLTKLRIFQHIGYDRVVFLDADSLPIRNLDHLFDLPVYLDEEVSDNDGAEATKNKVAPLFYAPKAYWLAQPFFASTVMVLTPNNATFDHLLAFLDERHQSNAAPSGGDFDMDVLNAYFHKSLAQPDSLSKGEPRAKLLSGMYVILNSDFRRPGTDKLDSLGGMTVNALRDSVQVVHYSCLPNGRYGKPWAISASELDQDDMKTVFHPFFRELYVRFRDGSKAWCN</sequence>
<reference evidence="3" key="2">
    <citation type="submission" date="2010-04" db="EMBL/GenBank/DDBJ databases">
        <authorList>
            <person name="Buell R."/>
            <person name="Hamilton J."/>
            <person name="Hostetler J."/>
        </authorList>
    </citation>
    <scope>NUCLEOTIDE SEQUENCE [LARGE SCALE GENOMIC DNA]</scope>
    <source>
        <strain evidence="3">DAOM:BR144</strain>
    </source>
</reference>
<proteinExistence type="predicted"/>
<evidence type="ECO:0000313" key="3">
    <source>
        <dbReference type="Proteomes" id="UP000019132"/>
    </source>
</evidence>
<evidence type="ECO:0000256" key="1">
    <source>
        <dbReference type="SAM" id="MobiDB-lite"/>
    </source>
</evidence>
<evidence type="ECO:0008006" key="4">
    <source>
        <dbReference type="Google" id="ProtNLM"/>
    </source>
</evidence>
<dbReference type="InParanoid" id="K3WTB5"/>
<dbReference type="VEuPathDB" id="FungiDB:PYU1_G008193"/>
<dbReference type="Gene3D" id="3.90.550.10">
    <property type="entry name" value="Spore Coat Polysaccharide Biosynthesis Protein SpsA, Chain A"/>
    <property type="match status" value="1"/>
</dbReference>
<reference evidence="3" key="1">
    <citation type="journal article" date="2010" name="Genome Biol.">
        <title>Genome sequence of the necrotrophic plant pathogen Pythium ultimum reveals original pathogenicity mechanisms and effector repertoire.</title>
        <authorList>
            <person name="Levesque C.A."/>
            <person name="Brouwer H."/>
            <person name="Cano L."/>
            <person name="Hamilton J.P."/>
            <person name="Holt C."/>
            <person name="Huitema E."/>
            <person name="Raffaele S."/>
            <person name="Robideau G.P."/>
            <person name="Thines M."/>
            <person name="Win J."/>
            <person name="Zerillo M.M."/>
            <person name="Beakes G.W."/>
            <person name="Boore J.L."/>
            <person name="Busam D."/>
            <person name="Dumas B."/>
            <person name="Ferriera S."/>
            <person name="Fuerstenberg S.I."/>
            <person name="Gachon C.M."/>
            <person name="Gaulin E."/>
            <person name="Govers F."/>
            <person name="Grenville-Briggs L."/>
            <person name="Horner N."/>
            <person name="Hostetler J."/>
            <person name="Jiang R.H."/>
            <person name="Johnson J."/>
            <person name="Krajaejun T."/>
            <person name="Lin H."/>
            <person name="Meijer H.J."/>
            <person name="Moore B."/>
            <person name="Morris P."/>
            <person name="Phuntmart V."/>
            <person name="Puiu D."/>
            <person name="Shetty J."/>
            <person name="Stajich J.E."/>
            <person name="Tripathy S."/>
            <person name="Wawra S."/>
            <person name="van West P."/>
            <person name="Whitty B.R."/>
            <person name="Coutinho P.M."/>
            <person name="Henrissat B."/>
            <person name="Martin F."/>
            <person name="Thomas P.D."/>
            <person name="Tyler B.M."/>
            <person name="De Vries R.P."/>
            <person name="Kamoun S."/>
            <person name="Yandell M."/>
            <person name="Tisserat N."/>
            <person name="Buell C.R."/>
        </authorList>
    </citation>
    <scope>NUCLEOTIDE SEQUENCE</scope>
    <source>
        <strain evidence="3">DAOM:BR144</strain>
    </source>
</reference>
<dbReference type="InterPro" id="IPR002495">
    <property type="entry name" value="Glyco_trans_8"/>
</dbReference>
<accession>K3WTB5</accession>
<feature type="compositionally biased region" description="Polar residues" evidence="1">
    <location>
        <begin position="63"/>
        <end position="75"/>
    </location>
</feature>
<protein>
    <recommendedName>
        <fullName evidence="4">Nucleotide-diphospho-sugar transferase domain-containing protein</fullName>
    </recommendedName>
</protein>
<dbReference type="Pfam" id="PF01501">
    <property type="entry name" value="Glyco_transf_8"/>
    <property type="match status" value="1"/>
</dbReference>
<evidence type="ECO:0000313" key="2">
    <source>
        <dbReference type="EnsemblProtists" id="PYU1_T008209"/>
    </source>
</evidence>
<organism evidence="2 3">
    <name type="scientific">Globisporangium ultimum (strain ATCC 200006 / CBS 805.95 / DAOM BR144)</name>
    <name type="common">Pythium ultimum</name>
    <dbReference type="NCBI Taxonomy" id="431595"/>
    <lineage>
        <taxon>Eukaryota</taxon>
        <taxon>Sar</taxon>
        <taxon>Stramenopiles</taxon>
        <taxon>Oomycota</taxon>
        <taxon>Peronosporomycetes</taxon>
        <taxon>Pythiales</taxon>
        <taxon>Pythiaceae</taxon>
        <taxon>Globisporangium</taxon>
    </lineage>
</organism>
<keyword evidence="3" id="KW-1185">Reference proteome</keyword>
<feature type="region of interest" description="Disordered" evidence="1">
    <location>
        <begin position="49"/>
        <end position="95"/>
    </location>
</feature>